<keyword evidence="1" id="KW-0378">Hydrolase</keyword>
<dbReference type="PROSITE" id="PS51257">
    <property type="entry name" value="PROKAR_LIPOPROTEIN"/>
    <property type="match status" value="1"/>
</dbReference>
<dbReference type="InterPro" id="IPR001087">
    <property type="entry name" value="GDSL"/>
</dbReference>
<gene>
    <name evidence="2" type="ORF">SFLOR_v1c04250</name>
</gene>
<dbReference type="Gene3D" id="3.40.50.1110">
    <property type="entry name" value="SGNH hydrolase"/>
    <property type="match status" value="1"/>
</dbReference>
<evidence type="ECO:0000313" key="3">
    <source>
        <dbReference type="Proteomes" id="UP000231823"/>
    </source>
</evidence>
<dbReference type="Proteomes" id="UP000231823">
    <property type="component" value="Chromosome"/>
</dbReference>
<dbReference type="InterPro" id="IPR036514">
    <property type="entry name" value="SGNH_hydro_sf"/>
</dbReference>
<accession>A0A2K8SDD0</accession>
<name>A0A2K8SDD0_9MOLU</name>
<dbReference type="AlphaFoldDB" id="A0A2K8SDD0"/>
<evidence type="ECO:0008006" key="4">
    <source>
        <dbReference type="Google" id="ProtNLM"/>
    </source>
</evidence>
<dbReference type="Pfam" id="PF00657">
    <property type="entry name" value="Lipase_GDSL"/>
    <property type="match status" value="1"/>
</dbReference>
<evidence type="ECO:0000256" key="1">
    <source>
        <dbReference type="ARBA" id="ARBA00022801"/>
    </source>
</evidence>
<dbReference type="PANTHER" id="PTHR45648:SF5">
    <property type="entry name" value="OS04G0577300 PROTEIN"/>
    <property type="match status" value="1"/>
</dbReference>
<dbReference type="PANTHER" id="PTHR45648">
    <property type="entry name" value="GDSL LIPASE/ACYLHYDROLASE FAMILY PROTEIN (AFU_ORTHOLOGUE AFUA_4G14700)"/>
    <property type="match status" value="1"/>
</dbReference>
<organism evidence="2 3">
    <name type="scientific">Spiroplasma floricola 23-6</name>
    <dbReference type="NCBI Taxonomy" id="1336749"/>
    <lineage>
        <taxon>Bacteria</taxon>
        <taxon>Bacillati</taxon>
        <taxon>Mycoplasmatota</taxon>
        <taxon>Mollicutes</taxon>
        <taxon>Entomoplasmatales</taxon>
        <taxon>Spiroplasmataceae</taxon>
        <taxon>Spiroplasma</taxon>
    </lineage>
</organism>
<reference evidence="2 3" key="1">
    <citation type="submission" date="2017-12" db="EMBL/GenBank/DDBJ databases">
        <title>Complete genome sequence of Spiroplasma floricola 23-6 (ATCC 29989).</title>
        <authorList>
            <person name="Tsai Y.-M."/>
            <person name="Wu P.-S."/>
            <person name="Lo W.-S."/>
            <person name="Kuo C.-H."/>
        </authorList>
    </citation>
    <scope>NUCLEOTIDE SEQUENCE [LARGE SCALE GENOMIC DNA]</scope>
    <source>
        <strain evidence="2 3">23-6</strain>
    </source>
</reference>
<evidence type="ECO:0000313" key="2">
    <source>
        <dbReference type="EMBL" id="AUB31477.1"/>
    </source>
</evidence>
<dbReference type="InterPro" id="IPR051058">
    <property type="entry name" value="GDSL_Est/Lipase"/>
</dbReference>
<dbReference type="EMBL" id="CP025057">
    <property type="protein sequence ID" value="AUB31477.1"/>
    <property type="molecule type" value="Genomic_DNA"/>
</dbReference>
<dbReference type="RefSeq" id="WP_100916469.1">
    <property type="nucleotide sequence ID" value="NZ_CP025057.1"/>
</dbReference>
<proteinExistence type="predicted"/>
<dbReference type="OrthoDB" id="390278at2"/>
<protein>
    <recommendedName>
        <fullName evidence="4">Lipolytic enzyme, GDSL family</fullName>
    </recommendedName>
</protein>
<dbReference type="SUPFAM" id="SSF52266">
    <property type="entry name" value="SGNH hydrolase"/>
    <property type="match status" value="1"/>
</dbReference>
<dbReference type="KEGG" id="sfz:SFLOR_v1c04250"/>
<dbReference type="GO" id="GO:0016788">
    <property type="term" value="F:hydrolase activity, acting on ester bonds"/>
    <property type="evidence" value="ECO:0007669"/>
    <property type="project" value="InterPro"/>
</dbReference>
<sequence length="436" mass="49010">MKRLLSILATSVFSVATVSSTVSCMPQKPIEDKKSPLNIGLDIDKTKAIDTSVDPLTHKGFTNFFIIGDSLSDVDGLTSYVKDKFIVKTGLEKYVNFNLSIEGSYGYVDDQNVHHNAFSNGPTTAYNIANNFGFKDLKPSNKYSVLKDEKQGYGKNYSIGGATAAKIAPQAGGIILNDVSIEEQARTLVTQQKISSNDFVLFEIGGNDLFSMISSQKAGDNKKVIDYMNESITRLRNALFTLLNNGIKNLFFLGPPIMDNIPSYANKTDEEKKEIIDLGKEYELKMQQVVKEVNSYYSSNFKFSSLYEGENSLTVLQKGYGEHILSNGLIQNIDEYKNNQSFTKNLKIKLNDKEINTSQVKNLKFDENIYKKLTMKSDKVEANVVVELIGKESYSNLKERDQLMSKYFFTDIVHPTKVVHEYVAEILQEKILKEFG</sequence>
<keyword evidence="3" id="KW-1185">Reference proteome</keyword>